<sequence>MAITIDGLDDVLDYLARRQDGAKLLEKQRQLQRRNTVTDAKADFQTMLRGLDRIYTAFRISNDMQYIMKYSFNLHVRPFVTNLAQTVTTSDTSLSVSGGSVSPNPHHHTAKLGIEVAEHDFDVSRLRLSIQGVDLTDAIKAEYGSFVNGYGYFPSPNTSFDVLRLLDYLHPWQQSVLLSPGLKEIQISQGDKMLCECEISYYIKYNHVDRGGLD</sequence>
<comment type="caution">
    <text evidence="1">The sequence shown here is derived from an EMBL/GenBank/DDBJ whole genome shotgun (WGS) entry which is preliminary data.</text>
</comment>
<dbReference type="Proteomes" id="UP001264335">
    <property type="component" value="Unassembled WGS sequence"/>
</dbReference>
<protein>
    <submittedName>
        <fullName evidence="1">Uncharacterized protein</fullName>
    </submittedName>
</protein>
<dbReference type="RefSeq" id="WP_311924180.1">
    <property type="nucleotide sequence ID" value="NZ_JARPWV010000038.1"/>
</dbReference>
<accession>A0ABD5F4L9</accession>
<evidence type="ECO:0000313" key="2">
    <source>
        <dbReference type="Proteomes" id="UP001264335"/>
    </source>
</evidence>
<reference evidence="1 2" key="1">
    <citation type="submission" date="2023-03" db="EMBL/GenBank/DDBJ databases">
        <authorList>
            <person name="Shen W."/>
            <person name="Cai J."/>
        </authorList>
    </citation>
    <scope>NUCLEOTIDE SEQUENCE [LARGE SCALE GENOMIC DNA]</scope>
    <source>
        <strain evidence="1 2">Y2</strain>
    </source>
</reference>
<proteinExistence type="predicted"/>
<organism evidence="1 2">
    <name type="scientific">Enterococcus avium</name>
    <name type="common">Streptococcus avium</name>
    <dbReference type="NCBI Taxonomy" id="33945"/>
    <lineage>
        <taxon>Bacteria</taxon>
        <taxon>Bacillati</taxon>
        <taxon>Bacillota</taxon>
        <taxon>Bacilli</taxon>
        <taxon>Lactobacillales</taxon>
        <taxon>Enterococcaceae</taxon>
        <taxon>Enterococcus</taxon>
    </lineage>
</organism>
<dbReference type="EMBL" id="JARPWY010000006">
    <property type="protein sequence ID" value="MDT2513342.1"/>
    <property type="molecule type" value="Genomic_DNA"/>
</dbReference>
<evidence type="ECO:0000313" key="1">
    <source>
        <dbReference type="EMBL" id="MDT2513342.1"/>
    </source>
</evidence>
<dbReference type="AlphaFoldDB" id="A0ABD5F4L9"/>
<gene>
    <name evidence="1" type="ORF">P7D79_03740</name>
</gene>
<name>A0ABD5F4L9_ENTAV</name>